<feature type="domain" description="Peptidoglycan binding-like" evidence="2">
    <location>
        <begin position="58"/>
        <end position="113"/>
    </location>
</feature>
<dbReference type="RefSeq" id="WP_211358081.1">
    <property type="nucleotide sequence ID" value="NZ_VFML01000001.1"/>
</dbReference>
<gene>
    <name evidence="3" type="ORF">FB471_4144</name>
</gene>
<dbReference type="InterPro" id="IPR036366">
    <property type="entry name" value="PGBDSf"/>
</dbReference>
<dbReference type="Gene3D" id="2.160.20.10">
    <property type="entry name" value="Single-stranded right-handed beta-helix, Pectin lyase-like"/>
    <property type="match status" value="1"/>
</dbReference>
<dbReference type="AlphaFoldDB" id="A0A542DMP0"/>
<protein>
    <submittedName>
        <fullName evidence="3">Peptidoglycan hydrolase-like protein with peptidoglycan-binding domain</fullName>
    </submittedName>
</protein>
<feature type="domain" description="Peptidoglycan binding-like" evidence="2">
    <location>
        <begin position="127"/>
        <end position="183"/>
    </location>
</feature>
<keyword evidence="1" id="KW-0732">Signal</keyword>
<dbReference type="GO" id="GO:0016787">
    <property type="term" value="F:hydrolase activity"/>
    <property type="evidence" value="ECO:0007669"/>
    <property type="project" value="UniProtKB-KW"/>
</dbReference>
<dbReference type="InterPro" id="IPR011050">
    <property type="entry name" value="Pectin_lyase_fold/virulence"/>
</dbReference>
<dbReference type="EMBL" id="VFML01000001">
    <property type="protein sequence ID" value="TQJ04356.1"/>
    <property type="molecule type" value="Genomic_DNA"/>
</dbReference>
<evidence type="ECO:0000259" key="2">
    <source>
        <dbReference type="Pfam" id="PF01471"/>
    </source>
</evidence>
<dbReference type="InterPro" id="IPR036365">
    <property type="entry name" value="PGBD-like_sf"/>
</dbReference>
<keyword evidence="4" id="KW-1185">Reference proteome</keyword>
<sequence length="545" mass="58699">MRRLRYRQLWRAVAAGAALAVLATPVQAHAQQEAAAPDCSGVRTDYRTYPVLRAGDSRAEVAAAQCLLHDAGHYSGAATGSMDTGTVSAVRDYQDAKGLPSSGELGARAWTALLSAGTTPLLRDGASGAAVSRVQRALNAALSADLAMDGLFGPNTESAVRGYQSSRGLGVDGVVGPNTWAALQSGKGVSGGNPPSDAFRVFLAPANAGGSDANSGLSVSEPILTLNRAQRVLAEANPDTDVEVRIRQGTYVAPQTDWRFYVPGHSVSFIPIDYRPGDDAGDIAGRPVFTNVRDGGGYRPGWWFRVMLPSDPDDPLYEGGDTSVDFRYLRVQNYTNGLSFDGQTPRKYEDENGWRIKPSEGVNGNSVFGMDFRNIGNRHAPGKTGYGAILTTNSSDNRITNNAFNNIENSGNQVGLIHGLYITHYSSSNVVERNKFERVSGDPVKVRNESNYNSFEHNTFIRTGRSAHYRGEFCDAACKRKNPGTSRQCASYHNRFFRNDLGRNYAGTRNLPTWDLSPDGLTNAGGGRCSLPSGEKRLATGYNTY</sequence>
<feature type="signal peptide" evidence="1">
    <location>
        <begin position="1"/>
        <end position="30"/>
    </location>
</feature>
<comment type="caution">
    <text evidence="3">The sequence shown here is derived from an EMBL/GenBank/DDBJ whole genome shotgun (WGS) entry which is preliminary data.</text>
</comment>
<evidence type="ECO:0000313" key="3">
    <source>
        <dbReference type="EMBL" id="TQJ04356.1"/>
    </source>
</evidence>
<evidence type="ECO:0000256" key="1">
    <source>
        <dbReference type="SAM" id="SignalP"/>
    </source>
</evidence>
<feature type="chain" id="PRO_5021912263" evidence="1">
    <location>
        <begin position="31"/>
        <end position="545"/>
    </location>
</feature>
<dbReference type="SUPFAM" id="SSF51126">
    <property type="entry name" value="Pectin lyase-like"/>
    <property type="match status" value="1"/>
</dbReference>
<dbReference type="InterPro" id="IPR002477">
    <property type="entry name" value="Peptidoglycan-bd-like"/>
</dbReference>
<reference evidence="3 4" key="1">
    <citation type="submission" date="2019-06" db="EMBL/GenBank/DDBJ databases">
        <title>Sequencing the genomes of 1000 actinobacteria strains.</title>
        <authorList>
            <person name="Klenk H.-P."/>
        </authorList>
    </citation>
    <scope>NUCLEOTIDE SEQUENCE [LARGE SCALE GENOMIC DNA]</scope>
    <source>
        <strain evidence="3 4">DSM 45679</strain>
    </source>
</reference>
<keyword evidence="3" id="KW-0378">Hydrolase</keyword>
<dbReference type="InterPro" id="IPR012334">
    <property type="entry name" value="Pectin_lyas_fold"/>
</dbReference>
<evidence type="ECO:0000313" key="4">
    <source>
        <dbReference type="Proteomes" id="UP000320876"/>
    </source>
</evidence>
<proteinExistence type="predicted"/>
<organism evidence="3 4">
    <name type="scientific">Amycolatopsis cihanbeyliensis</name>
    <dbReference type="NCBI Taxonomy" id="1128664"/>
    <lineage>
        <taxon>Bacteria</taxon>
        <taxon>Bacillati</taxon>
        <taxon>Actinomycetota</taxon>
        <taxon>Actinomycetes</taxon>
        <taxon>Pseudonocardiales</taxon>
        <taxon>Pseudonocardiaceae</taxon>
        <taxon>Amycolatopsis</taxon>
    </lineage>
</organism>
<dbReference type="Proteomes" id="UP000320876">
    <property type="component" value="Unassembled WGS sequence"/>
</dbReference>
<name>A0A542DMP0_AMYCI</name>
<dbReference type="Pfam" id="PF01471">
    <property type="entry name" value="PG_binding_1"/>
    <property type="match status" value="2"/>
</dbReference>
<dbReference type="Gene3D" id="1.10.101.10">
    <property type="entry name" value="PGBD-like superfamily/PGBD"/>
    <property type="match status" value="2"/>
</dbReference>
<accession>A0A542DMP0</accession>
<dbReference type="SUPFAM" id="SSF47090">
    <property type="entry name" value="PGBD-like"/>
    <property type="match status" value="2"/>
</dbReference>